<accession>A0A136ILN9</accession>
<evidence type="ECO:0000259" key="3">
    <source>
        <dbReference type="PROSITE" id="PS50048"/>
    </source>
</evidence>
<evidence type="ECO:0000256" key="2">
    <source>
        <dbReference type="SAM" id="MobiDB-lite"/>
    </source>
</evidence>
<dbReference type="EMBL" id="KQ964273">
    <property type="protein sequence ID" value="KXJ85881.1"/>
    <property type="molecule type" value="Genomic_DNA"/>
</dbReference>
<dbReference type="STRING" id="196109.A0A136ILN9"/>
<dbReference type="InterPro" id="IPR036864">
    <property type="entry name" value="Zn2-C6_fun-type_DNA-bd_sf"/>
</dbReference>
<feature type="region of interest" description="Disordered" evidence="2">
    <location>
        <begin position="1"/>
        <end position="45"/>
    </location>
</feature>
<dbReference type="GO" id="GO:0000981">
    <property type="term" value="F:DNA-binding transcription factor activity, RNA polymerase II-specific"/>
    <property type="evidence" value="ECO:0007669"/>
    <property type="project" value="InterPro"/>
</dbReference>
<feature type="compositionally biased region" description="Low complexity" evidence="2">
    <location>
        <begin position="31"/>
        <end position="45"/>
    </location>
</feature>
<dbReference type="GO" id="GO:0008270">
    <property type="term" value="F:zinc ion binding"/>
    <property type="evidence" value="ECO:0007669"/>
    <property type="project" value="InterPro"/>
</dbReference>
<feature type="compositionally biased region" description="Low complexity" evidence="2">
    <location>
        <begin position="168"/>
        <end position="181"/>
    </location>
</feature>
<dbReference type="OrthoDB" id="2943660at2759"/>
<dbReference type="AlphaFoldDB" id="A0A136ILN9"/>
<feature type="domain" description="Zn(2)-C6 fungal-type" evidence="3">
    <location>
        <begin position="52"/>
        <end position="82"/>
    </location>
</feature>
<dbReference type="InParanoid" id="A0A136ILN9"/>
<proteinExistence type="predicted"/>
<keyword evidence="1" id="KW-0539">Nucleus</keyword>
<sequence length="235" mass="25218">MSTPPTRPAKTPGPDGQAAAKTPPWPYAGQPSVATPTTNTATSTRRQVTSLACNECRRVKCKCDGERPTCGLCERKGLVCDYDVGPRGRTALMALRHQYSLLETENGQLRELLRLIASLPTTDASEVLDRLRTNEDPLRVLQMVQAARLLMSDSGPPSAESQSTEGSTAMTLPPMTTATAPGPQHTQYSDLATRIPTEALARPTLEDSQRSPLPRASALAGVKGDLRSILNAPEE</sequence>
<dbReference type="SUPFAM" id="SSF57701">
    <property type="entry name" value="Zn2/Cys6 DNA-binding domain"/>
    <property type="match status" value="1"/>
</dbReference>
<protein>
    <recommendedName>
        <fullName evidence="3">Zn(2)-C6 fungal-type domain-containing protein</fullName>
    </recommendedName>
</protein>
<dbReference type="PANTHER" id="PTHR47256">
    <property type="entry name" value="ZN(II)2CYS6 TRANSCRIPTION FACTOR (EUROFUNG)-RELATED"/>
    <property type="match status" value="1"/>
</dbReference>
<organism evidence="4 5">
    <name type="scientific">Microdochium bolleyi</name>
    <dbReference type="NCBI Taxonomy" id="196109"/>
    <lineage>
        <taxon>Eukaryota</taxon>
        <taxon>Fungi</taxon>
        <taxon>Dikarya</taxon>
        <taxon>Ascomycota</taxon>
        <taxon>Pezizomycotina</taxon>
        <taxon>Sordariomycetes</taxon>
        <taxon>Xylariomycetidae</taxon>
        <taxon>Xylariales</taxon>
        <taxon>Microdochiaceae</taxon>
        <taxon>Microdochium</taxon>
    </lineage>
</organism>
<feature type="region of interest" description="Disordered" evidence="2">
    <location>
        <begin position="152"/>
        <end position="235"/>
    </location>
</feature>
<evidence type="ECO:0000256" key="1">
    <source>
        <dbReference type="ARBA" id="ARBA00023242"/>
    </source>
</evidence>
<evidence type="ECO:0000313" key="4">
    <source>
        <dbReference type="EMBL" id="KXJ85881.1"/>
    </source>
</evidence>
<evidence type="ECO:0000313" key="5">
    <source>
        <dbReference type="Proteomes" id="UP000070501"/>
    </source>
</evidence>
<gene>
    <name evidence="4" type="ORF">Micbo1qcDRAFT_38109</name>
</gene>
<dbReference type="PROSITE" id="PS50048">
    <property type="entry name" value="ZN2_CY6_FUNGAL_2"/>
    <property type="match status" value="1"/>
</dbReference>
<dbReference type="PROSITE" id="PS00463">
    <property type="entry name" value="ZN2_CY6_FUNGAL_1"/>
    <property type="match status" value="1"/>
</dbReference>
<reference evidence="5" key="1">
    <citation type="submission" date="2016-02" db="EMBL/GenBank/DDBJ databases">
        <title>Draft genome sequence of Microdochium bolleyi, a fungal endophyte of beachgrass.</title>
        <authorList>
            <consortium name="DOE Joint Genome Institute"/>
            <person name="David A.S."/>
            <person name="May G."/>
            <person name="Haridas S."/>
            <person name="Lim J."/>
            <person name="Wang M."/>
            <person name="Labutti K."/>
            <person name="Lipzen A."/>
            <person name="Barry K."/>
            <person name="Grigoriev I.V."/>
        </authorList>
    </citation>
    <scope>NUCLEOTIDE SEQUENCE [LARGE SCALE GENOMIC DNA]</scope>
    <source>
        <strain evidence="5">J235TASD1</strain>
    </source>
</reference>
<dbReference type="Gene3D" id="4.10.240.10">
    <property type="entry name" value="Zn(2)-C6 fungal-type DNA-binding domain"/>
    <property type="match status" value="1"/>
</dbReference>
<dbReference type="Proteomes" id="UP000070501">
    <property type="component" value="Unassembled WGS sequence"/>
</dbReference>
<dbReference type="CDD" id="cd00067">
    <property type="entry name" value="GAL4"/>
    <property type="match status" value="1"/>
</dbReference>
<dbReference type="Pfam" id="PF00172">
    <property type="entry name" value="Zn_clus"/>
    <property type="match status" value="1"/>
</dbReference>
<dbReference type="PANTHER" id="PTHR47256:SF1">
    <property type="entry name" value="ZN(II)2CYS6 TRANSCRIPTION FACTOR (EUROFUNG)"/>
    <property type="match status" value="1"/>
</dbReference>
<dbReference type="SMART" id="SM00066">
    <property type="entry name" value="GAL4"/>
    <property type="match status" value="1"/>
</dbReference>
<keyword evidence="5" id="KW-1185">Reference proteome</keyword>
<name>A0A136ILN9_9PEZI</name>
<dbReference type="InterPro" id="IPR053187">
    <property type="entry name" value="Notoamide_regulator"/>
</dbReference>
<dbReference type="InterPro" id="IPR001138">
    <property type="entry name" value="Zn2Cys6_DnaBD"/>
</dbReference>